<dbReference type="RefSeq" id="WP_169256433.1">
    <property type="nucleotide sequence ID" value="NZ_WTVN01000018.1"/>
</dbReference>
<protein>
    <submittedName>
        <fullName evidence="1">Uncharacterized protein</fullName>
    </submittedName>
</protein>
<dbReference type="NCBIfam" id="NF038050">
    <property type="entry name" value="NrtS"/>
    <property type="match status" value="1"/>
</dbReference>
<reference evidence="1 2" key="1">
    <citation type="submission" date="2019-12" db="EMBL/GenBank/DDBJ databases">
        <title>Comparative genomics gives insights into the taxonomy of the Azoarcus-Aromatoleum group and reveals separate origins of nif in the plant-associated Azoarcus and non-plant-associated Aromatoleum sub-groups.</title>
        <authorList>
            <person name="Lafos M."/>
            <person name="Maluk M."/>
            <person name="Batista M."/>
            <person name="Junghare M."/>
            <person name="Carmona M."/>
            <person name="Faoro H."/>
            <person name="Cruz L.M."/>
            <person name="Battistoni F."/>
            <person name="De Souza E."/>
            <person name="Pedrosa F."/>
            <person name="Chen W.-M."/>
            <person name="Poole P.S."/>
            <person name="Dixon R.A."/>
            <person name="James E.K."/>
        </authorList>
    </citation>
    <scope>NUCLEOTIDE SEQUENCE [LARGE SCALE GENOMIC DNA]</scope>
    <source>
        <strain evidence="1 2">Td21</strain>
    </source>
</reference>
<sequence length="79" mass="8239">MSRPVAVLCAACRPEIVCTALKVSLTVGVVLNGVNQGGVLLDGGAIDWGRGLLNFLVPYCVSSYSAALNATRECGRNTR</sequence>
<keyword evidence="2" id="KW-1185">Reference proteome</keyword>
<gene>
    <name evidence="1" type="ORF">GPA22_12645</name>
</gene>
<organism evidence="1 2">
    <name type="scientific">Aromatoleum toluvorans</name>
    <dbReference type="NCBI Taxonomy" id="92002"/>
    <lineage>
        <taxon>Bacteria</taxon>
        <taxon>Pseudomonadati</taxon>
        <taxon>Pseudomonadota</taxon>
        <taxon>Betaproteobacteria</taxon>
        <taxon>Rhodocyclales</taxon>
        <taxon>Rhodocyclaceae</taxon>
        <taxon>Aromatoleum</taxon>
    </lineage>
</organism>
<dbReference type="Proteomes" id="UP000623795">
    <property type="component" value="Unassembled WGS sequence"/>
</dbReference>
<evidence type="ECO:0000313" key="2">
    <source>
        <dbReference type="Proteomes" id="UP000623795"/>
    </source>
</evidence>
<dbReference type="EMBL" id="WTVN01000018">
    <property type="protein sequence ID" value="NMG44574.1"/>
    <property type="molecule type" value="Genomic_DNA"/>
</dbReference>
<comment type="caution">
    <text evidence="1">The sequence shown here is derived from an EMBL/GenBank/DDBJ whole genome shotgun (WGS) entry which is preliminary data.</text>
</comment>
<name>A0ABX1Q233_9RHOO</name>
<accession>A0ABX1Q233</accession>
<evidence type="ECO:0000313" key="1">
    <source>
        <dbReference type="EMBL" id="NMG44574.1"/>
    </source>
</evidence>
<proteinExistence type="predicted"/>
<dbReference type="InterPro" id="IPR047700">
    <property type="entry name" value="NrtS-like"/>
</dbReference>